<dbReference type="InterPro" id="IPR019734">
    <property type="entry name" value="TPR_rpt"/>
</dbReference>
<feature type="signal peptide" evidence="3">
    <location>
        <begin position="1"/>
        <end position="31"/>
    </location>
</feature>
<dbReference type="Pfam" id="PF13432">
    <property type="entry name" value="TPR_16"/>
    <property type="match status" value="2"/>
</dbReference>
<proteinExistence type="predicted"/>
<evidence type="ECO:0000313" key="5">
    <source>
        <dbReference type="Proteomes" id="UP000321567"/>
    </source>
</evidence>
<keyword evidence="3" id="KW-0732">Signal</keyword>
<evidence type="ECO:0000256" key="3">
    <source>
        <dbReference type="SAM" id="SignalP"/>
    </source>
</evidence>
<feature type="repeat" description="TPR" evidence="1">
    <location>
        <begin position="492"/>
        <end position="525"/>
    </location>
</feature>
<dbReference type="SUPFAM" id="SSF48452">
    <property type="entry name" value="TPR-like"/>
    <property type="match status" value="3"/>
</dbReference>
<dbReference type="EMBL" id="BJZO01000084">
    <property type="protein sequence ID" value="GEO82503.1"/>
    <property type="molecule type" value="Genomic_DNA"/>
</dbReference>
<feature type="chain" id="PRO_5022240027" evidence="3">
    <location>
        <begin position="32"/>
        <end position="617"/>
    </location>
</feature>
<feature type="region of interest" description="Disordered" evidence="2">
    <location>
        <begin position="570"/>
        <end position="617"/>
    </location>
</feature>
<dbReference type="AlphaFoldDB" id="A0A512HAM1"/>
<evidence type="ECO:0000256" key="2">
    <source>
        <dbReference type="SAM" id="MobiDB-lite"/>
    </source>
</evidence>
<dbReference type="InterPro" id="IPR011990">
    <property type="entry name" value="TPR-like_helical_dom_sf"/>
</dbReference>
<dbReference type="PANTHER" id="PTHR12558:SF13">
    <property type="entry name" value="CELL DIVISION CYCLE PROTEIN 27 HOMOLOG"/>
    <property type="match status" value="1"/>
</dbReference>
<dbReference type="PANTHER" id="PTHR12558">
    <property type="entry name" value="CELL DIVISION CYCLE 16,23,27"/>
    <property type="match status" value="1"/>
</dbReference>
<dbReference type="Proteomes" id="UP000321567">
    <property type="component" value="Unassembled WGS sequence"/>
</dbReference>
<name>A0A512HAM1_9PROT</name>
<dbReference type="OrthoDB" id="9766710at2"/>
<accession>A0A512HAM1</accession>
<protein>
    <submittedName>
        <fullName evidence="4">Uncharacterized protein</fullName>
    </submittedName>
</protein>
<keyword evidence="5" id="KW-1185">Reference proteome</keyword>
<evidence type="ECO:0000256" key="1">
    <source>
        <dbReference type="PROSITE-ProRule" id="PRU00339"/>
    </source>
</evidence>
<dbReference type="PROSITE" id="PS50005">
    <property type="entry name" value="TPR"/>
    <property type="match status" value="2"/>
</dbReference>
<dbReference type="RefSeq" id="WP_147164532.1">
    <property type="nucleotide sequence ID" value="NZ_BJZO01000084.1"/>
</dbReference>
<gene>
    <name evidence="4" type="ORF">ROR02_26340</name>
</gene>
<comment type="caution">
    <text evidence="4">The sequence shown here is derived from an EMBL/GenBank/DDBJ whole genome shotgun (WGS) entry which is preliminary data.</text>
</comment>
<feature type="compositionally biased region" description="Pro residues" evidence="2">
    <location>
        <begin position="600"/>
        <end position="617"/>
    </location>
</feature>
<dbReference type="Pfam" id="PF13414">
    <property type="entry name" value="TPR_11"/>
    <property type="match status" value="1"/>
</dbReference>
<dbReference type="Gene3D" id="1.25.40.10">
    <property type="entry name" value="Tetratricopeptide repeat domain"/>
    <property type="match status" value="3"/>
</dbReference>
<feature type="repeat" description="TPR" evidence="1">
    <location>
        <begin position="423"/>
        <end position="456"/>
    </location>
</feature>
<sequence>MAGKRFGLAASRGMAALMVFLAGLPAACVQGQDAAGQPAASSSDPPPDWRPKGLGAYLAARQAEIRGDTAAAATYYPLALAQDPDNVSLLRRAYFFTATEGDIATAATLAERLVRQDPGASVAPLVLVTDLVAQGRLAEASKRLSALSAQGLNSFLVPVMQAWIRLGLGDAAGARTALDALDGNAAYRSLKALHGALIHDVEGDEAGARALFTDYLASSNRPSLRGVQLAGGFFARHGDRERARALAADYAQRFPDSVLLENTILTFKGGALALPVATPAHGLAELFYGTASLLSDNDSQTAAMFNRLALYLRPDFALARLLMGQLLTTQGRYEDALAFFRPVANEPGLDLAAALAEAESLRAARRVDEAIAVLEGTAARHPERADPLIDLGDLLRQEERFPEAVAAYTRGLARLSPVDSRHWTVFFGRGVALERSDRWPEAERDFKRALELSPQQPYVLNYLGYSWVDKGENIDEAKRMIERAVTLRPKDGYIIDSLGWAHYRLGEYDQAVKWLERAIREAPEDPTINDHLGDAYWVVGRKREARFQWERTLTLSAEPALAEAVRQKLDHGLTPPEPVKRARVEDAAAPSGDLPADQEPAPPPTAPPPTAPAAPTL</sequence>
<dbReference type="SMART" id="SM00028">
    <property type="entry name" value="TPR"/>
    <property type="match status" value="6"/>
</dbReference>
<reference evidence="4 5" key="1">
    <citation type="submission" date="2019-07" db="EMBL/GenBank/DDBJ databases">
        <title>Whole genome shotgun sequence of Rhodospirillum oryzae NBRC 107573.</title>
        <authorList>
            <person name="Hosoyama A."/>
            <person name="Uohara A."/>
            <person name="Ohji S."/>
            <person name="Ichikawa N."/>
        </authorList>
    </citation>
    <scope>NUCLEOTIDE SEQUENCE [LARGE SCALE GENOMIC DNA]</scope>
    <source>
        <strain evidence="4 5">NBRC 107573</strain>
    </source>
</reference>
<dbReference type="Pfam" id="PF14559">
    <property type="entry name" value="TPR_19"/>
    <property type="match status" value="1"/>
</dbReference>
<organism evidence="4 5">
    <name type="scientific">Pararhodospirillum oryzae</name>
    <dbReference type="NCBI Taxonomy" id="478448"/>
    <lineage>
        <taxon>Bacteria</taxon>
        <taxon>Pseudomonadati</taxon>
        <taxon>Pseudomonadota</taxon>
        <taxon>Alphaproteobacteria</taxon>
        <taxon>Rhodospirillales</taxon>
        <taxon>Rhodospirillaceae</taxon>
        <taxon>Pararhodospirillum</taxon>
    </lineage>
</organism>
<keyword evidence="1" id="KW-0802">TPR repeat</keyword>
<evidence type="ECO:0000313" key="4">
    <source>
        <dbReference type="EMBL" id="GEO82503.1"/>
    </source>
</evidence>